<keyword evidence="3" id="KW-0597">Phosphoprotein</keyword>
<evidence type="ECO:0000256" key="5">
    <source>
        <dbReference type="ARBA" id="ARBA00022741"/>
    </source>
</evidence>
<gene>
    <name evidence="12" type="ORF">Ssi02_14860</name>
</gene>
<organism evidence="12 13">
    <name type="scientific">Sinosporangium siamense</name>
    <dbReference type="NCBI Taxonomy" id="1367973"/>
    <lineage>
        <taxon>Bacteria</taxon>
        <taxon>Bacillati</taxon>
        <taxon>Actinomycetota</taxon>
        <taxon>Actinomycetes</taxon>
        <taxon>Streptosporangiales</taxon>
        <taxon>Streptosporangiaceae</taxon>
        <taxon>Sinosporangium</taxon>
    </lineage>
</organism>
<evidence type="ECO:0000256" key="3">
    <source>
        <dbReference type="ARBA" id="ARBA00022553"/>
    </source>
</evidence>
<dbReference type="InterPro" id="IPR036890">
    <property type="entry name" value="HATPase_C_sf"/>
</dbReference>
<dbReference type="InterPro" id="IPR025828">
    <property type="entry name" value="Put_sensor_dom"/>
</dbReference>
<feature type="transmembrane region" description="Helical" evidence="9">
    <location>
        <begin position="67"/>
        <end position="87"/>
    </location>
</feature>
<evidence type="ECO:0000313" key="13">
    <source>
        <dbReference type="Proteomes" id="UP000606172"/>
    </source>
</evidence>
<dbReference type="Pfam" id="PF13796">
    <property type="entry name" value="Sensor"/>
    <property type="match status" value="1"/>
</dbReference>
<keyword evidence="9" id="KW-0472">Membrane</keyword>
<feature type="domain" description="Signal transduction histidine kinase subgroup 3 dimerisation and phosphoacceptor" evidence="10">
    <location>
        <begin position="248"/>
        <end position="313"/>
    </location>
</feature>
<evidence type="ECO:0000256" key="4">
    <source>
        <dbReference type="ARBA" id="ARBA00022679"/>
    </source>
</evidence>
<keyword evidence="13" id="KW-1185">Reference proteome</keyword>
<name>A0A919RC77_9ACTN</name>
<dbReference type="Pfam" id="PF07730">
    <property type="entry name" value="HisKA_3"/>
    <property type="match status" value="1"/>
</dbReference>
<feature type="transmembrane region" description="Helical" evidence="9">
    <location>
        <begin position="40"/>
        <end position="61"/>
    </location>
</feature>
<evidence type="ECO:0000256" key="6">
    <source>
        <dbReference type="ARBA" id="ARBA00022777"/>
    </source>
</evidence>
<evidence type="ECO:0000256" key="2">
    <source>
        <dbReference type="ARBA" id="ARBA00012438"/>
    </source>
</evidence>
<reference evidence="12" key="1">
    <citation type="submission" date="2021-01" db="EMBL/GenBank/DDBJ databases">
        <title>Whole genome shotgun sequence of Sinosporangium siamense NBRC 109515.</title>
        <authorList>
            <person name="Komaki H."/>
            <person name="Tamura T."/>
        </authorList>
    </citation>
    <scope>NUCLEOTIDE SEQUENCE</scope>
    <source>
        <strain evidence="12">NBRC 109515</strain>
    </source>
</reference>
<evidence type="ECO:0000256" key="7">
    <source>
        <dbReference type="ARBA" id="ARBA00022840"/>
    </source>
</evidence>
<keyword evidence="9" id="KW-1133">Transmembrane helix</keyword>
<sequence length="438" mass="46728">MAADMAMGTRTAQAPLRDRVPLGPKGPIGLLVDPATWRALPYLVMGLGFGTLWFLVVSVGLSVSLSLIFFWVGVPLAALTMVVWRGAAMWHRRLIRLAFGVDIPRPYLPKPQDAGLIRRITWMLADPATWRDLAYLLLLLPLGVVETVVMIVLWVCTFGFLTAPLFLLAGEGLSITASLVLDTWTEAFLAVPVGVLLFGLTLYGVRGLAWLHATLGGALLGPDQRELAERAARLQASRARGVDAAEAERRRIERDLHDGAQQRLLSVAMDLGRAQEKMGDDPGAAWELVAQAHLSTKAAIAELRDLARGIYPAILTDRGLDAALSALAARSAIHVDVSVDLGERPPAAVESIAYFTVAESLANITKHSAATEASIRVSRELDRVVVEVFDNGLGGAVTTPGGGLAGLADRAATIDGILSIDSPAGGPTLLRAVLPCEW</sequence>
<keyword evidence="4" id="KW-0808">Transferase</keyword>
<dbReference type="RefSeq" id="WP_204022479.1">
    <property type="nucleotide sequence ID" value="NZ_BOOW01000008.1"/>
</dbReference>
<dbReference type="Gene3D" id="3.30.565.10">
    <property type="entry name" value="Histidine kinase-like ATPase, C-terminal domain"/>
    <property type="match status" value="1"/>
</dbReference>
<dbReference type="AlphaFoldDB" id="A0A919RC77"/>
<accession>A0A919RC77</accession>
<keyword evidence="6 12" id="KW-0418">Kinase</keyword>
<evidence type="ECO:0000256" key="9">
    <source>
        <dbReference type="SAM" id="Phobius"/>
    </source>
</evidence>
<evidence type="ECO:0000259" key="11">
    <source>
        <dbReference type="Pfam" id="PF13796"/>
    </source>
</evidence>
<protein>
    <recommendedName>
        <fullName evidence="2">histidine kinase</fullName>
        <ecNumber evidence="2">2.7.13.3</ecNumber>
    </recommendedName>
</protein>
<dbReference type="Gene3D" id="1.20.5.1930">
    <property type="match status" value="1"/>
</dbReference>
<dbReference type="EC" id="2.7.13.3" evidence="2"/>
<dbReference type="GO" id="GO:0005524">
    <property type="term" value="F:ATP binding"/>
    <property type="evidence" value="ECO:0007669"/>
    <property type="project" value="UniProtKB-KW"/>
</dbReference>
<feature type="transmembrane region" description="Helical" evidence="9">
    <location>
        <begin position="187"/>
        <end position="205"/>
    </location>
</feature>
<dbReference type="PANTHER" id="PTHR24421:SF10">
    <property type="entry name" value="NITRATE_NITRITE SENSOR PROTEIN NARQ"/>
    <property type="match status" value="1"/>
</dbReference>
<evidence type="ECO:0000259" key="10">
    <source>
        <dbReference type="Pfam" id="PF07730"/>
    </source>
</evidence>
<dbReference type="EMBL" id="BOOW01000008">
    <property type="protein sequence ID" value="GII91255.1"/>
    <property type="molecule type" value="Genomic_DNA"/>
</dbReference>
<comment type="caution">
    <text evidence="12">The sequence shown here is derived from an EMBL/GenBank/DDBJ whole genome shotgun (WGS) entry which is preliminary data.</text>
</comment>
<comment type="catalytic activity">
    <reaction evidence="1">
        <text>ATP + protein L-histidine = ADP + protein N-phospho-L-histidine.</text>
        <dbReference type="EC" id="2.7.13.3"/>
    </reaction>
</comment>
<dbReference type="CDD" id="cd16917">
    <property type="entry name" value="HATPase_UhpB-NarQ-NarX-like"/>
    <property type="match status" value="1"/>
</dbReference>
<dbReference type="InterPro" id="IPR011712">
    <property type="entry name" value="Sig_transdc_His_kin_sub3_dim/P"/>
</dbReference>
<dbReference type="PANTHER" id="PTHR24421">
    <property type="entry name" value="NITRATE/NITRITE SENSOR PROTEIN NARX-RELATED"/>
    <property type="match status" value="1"/>
</dbReference>
<keyword evidence="5" id="KW-0547">Nucleotide-binding</keyword>
<feature type="domain" description="Putative sensor" evidence="11">
    <location>
        <begin position="42"/>
        <end position="220"/>
    </location>
</feature>
<dbReference type="SUPFAM" id="SSF55874">
    <property type="entry name" value="ATPase domain of HSP90 chaperone/DNA topoisomerase II/histidine kinase"/>
    <property type="match status" value="1"/>
</dbReference>
<dbReference type="InterPro" id="IPR050482">
    <property type="entry name" value="Sensor_HK_TwoCompSys"/>
</dbReference>
<keyword evidence="8" id="KW-0902">Two-component regulatory system</keyword>
<dbReference type="GO" id="GO:0016020">
    <property type="term" value="C:membrane"/>
    <property type="evidence" value="ECO:0007669"/>
    <property type="project" value="InterPro"/>
</dbReference>
<dbReference type="GO" id="GO:0000155">
    <property type="term" value="F:phosphorelay sensor kinase activity"/>
    <property type="evidence" value="ECO:0007669"/>
    <property type="project" value="InterPro"/>
</dbReference>
<evidence type="ECO:0000313" key="12">
    <source>
        <dbReference type="EMBL" id="GII91255.1"/>
    </source>
</evidence>
<evidence type="ECO:0000256" key="1">
    <source>
        <dbReference type="ARBA" id="ARBA00000085"/>
    </source>
</evidence>
<dbReference type="Proteomes" id="UP000606172">
    <property type="component" value="Unassembled WGS sequence"/>
</dbReference>
<evidence type="ECO:0000256" key="8">
    <source>
        <dbReference type="ARBA" id="ARBA00023012"/>
    </source>
</evidence>
<feature type="transmembrane region" description="Helical" evidence="9">
    <location>
        <begin position="134"/>
        <end position="167"/>
    </location>
</feature>
<keyword evidence="7" id="KW-0067">ATP-binding</keyword>
<proteinExistence type="predicted"/>
<dbReference type="GO" id="GO:0046983">
    <property type="term" value="F:protein dimerization activity"/>
    <property type="evidence" value="ECO:0007669"/>
    <property type="project" value="InterPro"/>
</dbReference>
<keyword evidence="9" id="KW-0812">Transmembrane</keyword>